<dbReference type="VEuPathDB" id="FungiDB:HMPREF1541_00538"/>
<dbReference type="GO" id="GO:0005737">
    <property type="term" value="C:cytoplasm"/>
    <property type="evidence" value="ECO:0007669"/>
    <property type="project" value="TreeGrafter"/>
</dbReference>
<dbReference type="GO" id="GO:0043041">
    <property type="term" value="P:amino acid activation for nonribosomal peptide biosynthetic process"/>
    <property type="evidence" value="ECO:0007669"/>
    <property type="project" value="TreeGrafter"/>
</dbReference>
<dbReference type="EMBL" id="KB822711">
    <property type="protein sequence ID" value="ETN46354.1"/>
    <property type="molecule type" value="Genomic_DNA"/>
</dbReference>
<dbReference type="FunFam" id="1.10.1200.10:FF:000005">
    <property type="entry name" value="Nonribosomal peptide synthetase 1"/>
    <property type="match status" value="1"/>
</dbReference>
<dbReference type="CDD" id="cd19542">
    <property type="entry name" value="CT_NRPS-like"/>
    <property type="match status" value="1"/>
</dbReference>
<dbReference type="CDD" id="cd19545">
    <property type="entry name" value="FUM14_C_NRPS-like"/>
    <property type="match status" value="1"/>
</dbReference>
<dbReference type="SUPFAM" id="SSF52777">
    <property type="entry name" value="CoA-dependent acyltransferases"/>
    <property type="match status" value="4"/>
</dbReference>
<dbReference type="CDD" id="cd05918">
    <property type="entry name" value="A_NRPS_SidN3_like"/>
    <property type="match status" value="1"/>
</dbReference>
<evidence type="ECO:0000256" key="4">
    <source>
        <dbReference type="ARBA" id="ARBA00029454"/>
    </source>
</evidence>
<proteinExistence type="inferred from homology"/>
<keyword evidence="1" id="KW-0596">Phosphopantetheine</keyword>
<dbReference type="Gene3D" id="3.40.50.12780">
    <property type="entry name" value="N-terminal domain of ligase-like"/>
    <property type="match status" value="1"/>
</dbReference>
<dbReference type="HOGENOM" id="CLU_000022_60_2_1"/>
<dbReference type="FunFam" id="3.40.50.12780:FF:000014">
    <property type="entry name" value="Nonribosomal peptide synthetase 1"/>
    <property type="match status" value="1"/>
</dbReference>
<feature type="domain" description="Carrier" evidence="6">
    <location>
        <begin position="1329"/>
        <end position="1405"/>
    </location>
</feature>
<dbReference type="Gene3D" id="3.30.300.30">
    <property type="match status" value="1"/>
</dbReference>
<dbReference type="FunFam" id="3.30.300.30:FF:000015">
    <property type="entry name" value="Nonribosomal peptide synthase SidD"/>
    <property type="match status" value="1"/>
</dbReference>
<dbReference type="PANTHER" id="PTHR45527">
    <property type="entry name" value="NONRIBOSOMAL PEPTIDE SYNTHETASE"/>
    <property type="match status" value="1"/>
</dbReference>
<reference evidence="7 8" key="1">
    <citation type="submission" date="2013-03" db="EMBL/GenBank/DDBJ databases">
        <title>The Genome Sequence of Phialophora europaea CBS 101466.</title>
        <authorList>
            <consortium name="The Broad Institute Genomics Platform"/>
            <person name="Cuomo C."/>
            <person name="de Hoog S."/>
            <person name="Gorbushina A."/>
            <person name="Walker B."/>
            <person name="Young S.K."/>
            <person name="Zeng Q."/>
            <person name="Gargeya S."/>
            <person name="Fitzgerald M."/>
            <person name="Haas B."/>
            <person name="Abouelleil A."/>
            <person name="Allen A.W."/>
            <person name="Alvarado L."/>
            <person name="Arachchi H.M."/>
            <person name="Berlin A.M."/>
            <person name="Chapman S.B."/>
            <person name="Gainer-Dewar J."/>
            <person name="Goldberg J."/>
            <person name="Griggs A."/>
            <person name="Gujja S."/>
            <person name="Hansen M."/>
            <person name="Howarth C."/>
            <person name="Imamovic A."/>
            <person name="Ireland A."/>
            <person name="Larimer J."/>
            <person name="McCowan C."/>
            <person name="Murphy C."/>
            <person name="Pearson M."/>
            <person name="Poon T.W."/>
            <person name="Priest M."/>
            <person name="Roberts A."/>
            <person name="Saif S."/>
            <person name="Shea T."/>
            <person name="Sisk P."/>
            <person name="Sykes S."/>
            <person name="Wortman J."/>
            <person name="Nusbaum C."/>
            <person name="Birren B."/>
        </authorList>
    </citation>
    <scope>NUCLEOTIDE SEQUENCE [LARGE SCALE GENOMIC DNA]</scope>
    <source>
        <strain evidence="7 8">CBS 101466</strain>
    </source>
</reference>
<dbReference type="GO" id="GO:0016874">
    <property type="term" value="F:ligase activity"/>
    <property type="evidence" value="ECO:0007669"/>
    <property type="project" value="UniProtKB-KW"/>
</dbReference>
<organism evidence="7 8">
    <name type="scientific">Cyphellophora europaea (strain CBS 101466)</name>
    <name type="common">Phialophora europaea</name>
    <dbReference type="NCBI Taxonomy" id="1220924"/>
    <lineage>
        <taxon>Eukaryota</taxon>
        <taxon>Fungi</taxon>
        <taxon>Dikarya</taxon>
        <taxon>Ascomycota</taxon>
        <taxon>Pezizomycotina</taxon>
        <taxon>Eurotiomycetes</taxon>
        <taxon>Chaetothyriomycetidae</taxon>
        <taxon>Chaetothyriales</taxon>
        <taxon>Cyphellophoraceae</taxon>
        <taxon>Cyphellophora</taxon>
    </lineage>
</organism>
<dbReference type="SUPFAM" id="SSF56801">
    <property type="entry name" value="Acetyl-CoA synthetase-like"/>
    <property type="match status" value="1"/>
</dbReference>
<dbReference type="Pfam" id="PF00501">
    <property type="entry name" value="AMP-binding"/>
    <property type="match status" value="1"/>
</dbReference>
<evidence type="ECO:0000313" key="8">
    <source>
        <dbReference type="Proteomes" id="UP000030752"/>
    </source>
</evidence>
<dbReference type="InterPro" id="IPR000873">
    <property type="entry name" value="AMP-dep_synth/lig_dom"/>
</dbReference>
<dbReference type="NCBIfam" id="TIGR01733">
    <property type="entry name" value="AA-adenyl-dom"/>
    <property type="match status" value="1"/>
</dbReference>
<dbReference type="PROSITE" id="PS00012">
    <property type="entry name" value="PHOSPHOPANTETHEINE"/>
    <property type="match status" value="2"/>
</dbReference>
<dbReference type="eggNOG" id="KOG1178">
    <property type="taxonomic scope" value="Eukaryota"/>
</dbReference>
<evidence type="ECO:0000259" key="6">
    <source>
        <dbReference type="PROSITE" id="PS50075"/>
    </source>
</evidence>
<protein>
    <recommendedName>
        <fullName evidence="6">Carrier domain-containing protein</fullName>
    </recommendedName>
</protein>
<dbReference type="GO" id="GO:0031177">
    <property type="term" value="F:phosphopantetheine binding"/>
    <property type="evidence" value="ECO:0007669"/>
    <property type="project" value="InterPro"/>
</dbReference>
<keyword evidence="2" id="KW-0597">Phosphoprotein</keyword>
<evidence type="ECO:0000256" key="5">
    <source>
        <dbReference type="SAM" id="MobiDB-lite"/>
    </source>
</evidence>
<keyword evidence="8" id="KW-1185">Reference proteome</keyword>
<dbReference type="GO" id="GO:0044550">
    <property type="term" value="P:secondary metabolite biosynthetic process"/>
    <property type="evidence" value="ECO:0007669"/>
    <property type="project" value="TreeGrafter"/>
</dbReference>
<dbReference type="OrthoDB" id="416786at2759"/>
<dbReference type="InParanoid" id="W2SEM0"/>
<evidence type="ECO:0000256" key="3">
    <source>
        <dbReference type="ARBA" id="ARBA00022598"/>
    </source>
</evidence>
<dbReference type="PROSITE" id="PS50075">
    <property type="entry name" value="CARRIER"/>
    <property type="match status" value="2"/>
</dbReference>
<feature type="domain" description="Carrier" evidence="6">
    <location>
        <begin position="773"/>
        <end position="848"/>
    </location>
</feature>
<feature type="compositionally biased region" description="Basic and acidic residues" evidence="5">
    <location>
        <begin position="12"/>
        <end position="22"/>
    </location>
</feature>
<dbReference type="InterPro" id="IPR045851">
    <property type="entry name" value="AMP-bd_C_sf"/>
</dbReference>
<dbReference type="PANTHER" id="PTHR45527:SF3">
    <property type="entry name" value="SIDEROPHORE SYNTHETASE (EUROFUNG)"/>
    <property type="match status" value="1"/>
</dbReference>
<feature type="region of interest" description="Disordered" evidence="5">
    <location>
        <begin position="1"/>
        <end position="24"/>
    </location>
</feature>
<dbReference type="SUPFAM" id="SSF47336">
    <property type="entry name" value="ACP-like"/>
    <property type="match status" value="2"/>
</dbReference>
<evidence type="ECO:0000256" key="1">
    <source>
        <dbReference type="ARBA" id="ARBA00022450"/>
    </source>
</evidence>
<dbReference type="PROSITE" id="PS00455">
    <property type="entry name" value="AMP_BINDING"/>
    <property type="match status" value="1"/>
</dbReference>
<dbReference type="Gene3D" id="3.30.559.30">
    <property type="entry name" value="Nonribosomal peptide synthetase, condensation domain"/>
    <property type="match status" value="2"/>
</dbReference>
<dbReference type="GeneID" id="19967877"/>
<dbReference type="InterPro" id="IPR010071">
    <property type="entry name" value="AA_adenyl_dom"/>
</dbReference>
<dbReference type="InterPro" id="IPR023213">
    <property type="entry name" value="CAT-like_dom_sf"/>
</dbReference>
<dbReference type="InterPro" id="IPR001242">
    <property type="entry name" value="Condensation_dom"/>
</dbReference>
<evidence type="ECO:0000256" key="2">
    <source>
        <dbReference type="ARBA" id="ARBA00022553"/>
    </source>
</evidence>
<gene>
    <name evidence="7" type="ORF">HMPREF1541_00538</name>
</gene>
<feature type="region of interest" description="Disordered" evidence="5">
    <location>
        <begin position="1310"/>
        <end position="1333"/>
    </location>
</feature>
<dbReference type="RefSeq" id="XP_008711066.1">
    <property type="nucleotide sequence ID" value="XM_008712844.1"/>
</dbReference>
<dbReference type="Pfam" id="PF00668">
    <property type="entry name" value="Condensation"/>
    <property type="match status" value="2"/>
</dbReference>
<dbReference type="SMART" id="SM00823">
    <property type="entry name" value="PKS_PP"/>
    <property type="match status" value="2"/>
</dbReference>
<name>W2SEM0_CYPE1</name>
<dbReference type="Proteomes" id="UP000030752">
    <property type="component" value="Unassembled WGS sequence"/>
</dbReference>
<dbReference type="InterPro" id="IPR020806">
    <property type="entry name" value="PKS_PP-bd"/>
</dbReference>
<evidence type="ECO:0000313" key="7">
    <source>
        <dbReference type="EMBL" id="ETN46354.1"/>
    </source>
</evidence>
<dbReference type="InterPro" id="IPR020845">
    <property type="entry name" value="AMP-binding_CS"/>
</dbReference>
<dbReference type="InterPro" id="IPR036736">
    <property type="entry name" value="ACP-like_sf"/>
</dbReference>
<dbReference type="InterPro" id="IPR042099">
    <property type="entry name" value="ANL_N_sf"/>
</dbReference>
<dbReference type="InterPro" id="IPR009081">
    <property type="entry name" value="PP-bd_ACP"/>
</dbReference>
<keyword evidence="3" id="KW-0436">Ligase</keyword>
<dbReference type="InterPro" id="IPR006162">
    <property type="entry name" value="Ppantetheine_attach_site"/>
</dbReference>
<comment type="similarity">
    <text evidence="4">Belongs to the NRP synthetase family.</text>
</comment>
<dbReference type="Gene3D" id="3.30.559.10">
    <property type="entry name" value="Chloramphenicol acetyltransferase-like domain"/>
    <property type="match status" value="2"/>
</dbReference>
<accession>W2SEM0</accession>
<dbReference type="Gene3D" id="1.10.1200.10">
    <property type="entry name" value="ACP-like"/>
    <property type="match status" value="2"/>
</dbReference>
<sequence>MDSSSDEAVDCGGKERLYHNSDDSATTLTEVRNDSPELLKTVDDTGPTSHTFTTSAFLNVAAEDRLSLILLAWALLLYRRALIEEESTLSWRWTNLSEKGSETSLSTITTASECPISDLLEAIRQSQNTVTATERGLGDGVTLSCKAAANTQDCVGLSLDVLINDDAVNISVSDRSDSITTEMAMIQVHAFADILESIATNSNQTAAAAISVKERELSQVWQWGSTVPPLLDRGMHEYFVENAQLHPEKSAIVSWDGALSYGELDVLSTNLAVHLSLKGVGLGAAIPFCFEKSAWTVVAVLAVMKAGATFVLTDPTQPEVRLQTIAEEIGARLILTSIKHAELGARIAPSAEVVAVGPEMLRSLPTKSLSALAPVPGSATMYIIFTSGSTGKPKGVMLSHENYTSGAIPRAAAVGYRSHTRVLDFASYAFDVSIDCMLCTLATGGCICVPSNEQRMNDLSGTIREMGVNMVHTTPSVARVLDADIIPSLEVLGLGGEALSARDADRWNQQTHVINAYGPSECTVGCAINNNIAPGRSYVSLGRGVGAILWIVDPENHNELVPIGAEGELVVEGPIVGLGYINEPEKTASVYIEAPSWLRRGTQVHAGRSSRLYKTGDLVKYDPDGSGCVVFVGRKDQQVKVRGQRVELGEVEHHLRSKLPPKTAVAAEVIKPGGGGGDPTLVAFIAEHDASEQSTQEQPAQFSPDMKNLLGGMDATLAADAPVYMIPSAYIPLNEMPIMVSGKTDRKQLRALGSAMSRQQLTKWRVSSRNRRYPETETQKRLAQLWRTLLHDEEDPSLDDNFFTLGGDSIKAMKLVTAARAAGLSLTVASVFANPTLAEMASQIGQAVSVVEEIAPFALLGSAWTAQEACKECAQLCNISEDAIEDILPCTPLQEILMAVSAKVTEAYVAQRVLKLDSLAAAAKFRAAMEKTVAECPIFRTRIVHLPNHGLVQVVSSDQVQINDDQNLKEYVQRDQLQAMELGSPLARFAFVNDMESGSTYFVLTMHHALYDGWSMPLIVDRMNRAYRGLDTHRTAGFPAYIKYLQSMDRESSERYWREHLRGASNQQFPTRASPGYQPKPDSLRETYVQLGDATGCTSTTVATAIRAAWALVSSEYAATDDVVFGETLTGRNAPIPGVEEIEGPMITTVPVRVKIDRRLGAAEFLQDVHRQAVERIPYEHFGLQNIRKTSSDGRKVYSNMFTGLVLHPYVEAAEDAVSAEEPAKGLVPVGDAEAAREALKFNSYAVMLVCTLDPKGFLIMASFDSSILPGTEMDDALLRLKTLVQQFCQKTEAGLSELSTPVMNEVLSASRPAQQDRSNDIAAPPSGNTDNHRIRQLSSVWSRLLEIDQADIEPSDSFFDLGGDSIAAMKLVSEMRQAGFALSVADIFNTRRLTQMASILKDTTAPKQTSTSISPFALLETDDPNQFVEESIRPHLSMKDKEIEDVLPTRPLQEVAVEGTICLPRFSARYELFYFDGAVDKRRLFDCCQRLVDQTEILRTIFVKANERCWGVVVKDINITVTEYDVGGDVDAFAKQLCNLDVETKMPLGSPFCKFMFVQGEGDRSCLIFRISHAQYDEICLPIMLRQLSQMYEGKPVEDGKPFSSFVRHVVRENIPQGIPYWKKLLRESELTRLAPAQPLLSRRPVAFHKAVDISKRPKDFTLATFPTAAWALCLAKRLGLKDVTFGEVASGRNTGLDTADRIIGPCWQYIPFRVKFEPGWVAPDLLHAVQQQHIASGQFEGIGLPEIVKKCTDWPKTTDWFDSVVHQDVAHVEQLSFASGSSRMETVYPHLEPLREWKVQAFNHGNEMVLEIVTRESWEEYGKSLLDGLVTAFEQLVGCSPDQQLLD</sequence>
<dbReference type="FunFam" id="3.30.559.30:FF:000003">
    <property type="entry name" value="Nonribosomal peptide synthase SidD"/>
    <property type="match status" value="1"/>
</dbReference>
<dbReference type="Pfam" id="PF00550">
    <property type="entry name" value="PP-binding"/>
    <property type="match status" value="2"/>
</dbReference>
<dbReference type="STRING" id="1220924.W2SEM0"/>